<accession>A0AAE0T7S8</accession>
<comment type="caution">
    <text evidence="2">The sequence shown here is derived from an EMBL/GenBank/DDBJ whole genome shotgun (WGS) entry which is preliminary data.</text>
</comment>
<proteinExistence type="predicted"/>
<dbReference type="AlphaFoldDB" id="A0AAE0T7S8"/>
<organism evidence="2 3">
    <name type="scientific">Potamilus streckersoni</name>
    <dbReference type="NCBI Taxonomy" id="2493646"/>
    <lineage>
        <taxon>Eukaryota</taxon>
        <taxon>Metazoa</taxon>
        <taxon>Spiralia</taxon>
        <taxon>Lophotrochozoa</taxon>
        <taxon>Mollusca</taxon>
        <taxon>Bivalvia</taxon>
        <taxon>Autobranchia</taxon>
        <taxon>Heteroconchia</taxon>
        <taxon>Palaeoheterodonta</taxon>
        <taxon>Unionida</taxon>
        <taxon>Unionoidea</taxon>
        <taxon>Unionidae</taxon>
        <taxon>Ambleminae</taxon>
        <taxon>Lampsilini</taxon>
        <taxon>Potamilus</taxon>
    </lineage>
</organism>
<dbReference type="GO" id="GO:0016814">
    <property type="term" value="F:hydrolase activity, acting on carbon-nitrogen (but not peptide) bonds, in cyclic amidines"/>
    <property type="evidence" value="ECO:0007669"/>
    <property type="project" value="InterPro"/>
</dbReference>
<evidence type="ECO:0000313" key="2">
    <source>
        <dbReference type="EMBL" id="KAK3605397.1"/>
    </source>
</evidence>
<feature type="domain" description="Activation-induced cytidine deaminase AID" evidence="1">
    <location>
        <begin position="215"/>
        <end position="363"/>
    </location>
</feature>
<dbReference type="EMBL" id="JAEAOA010002126">
    <property type="protein sequence ID" value="KAK3605397.1"/>
    <property type="molecule type" value="Genomic_DNA"/>
</dbReference>
<name>A0AAE0T7S8_9BIVA</name>
<keyword evidence="3" id="KW-1185">Reference proteome</keyword>
<dbReference type="Proteomes" id="UP001195483">
    <property type="component" value="Unassembled WGS sequence"/>
</dbReference>
<evidence type="ECO:0000259" key="1">
    <source>
        <dbReference type="Pfam" id="PF08210"/>
    </source>
</evidence>
<dbReference type="Pfam" id="PF08210">
    <property type="entry name" value="APOBEC_N"/>
    <property type="match status" value="1"/>
</dbReference>
<reference evidence="2" key="2">
    <citation type="journal article" date="2021" name="Genome Biol. Evol.">
        <title>Developing a high-quality reference genome for a parasitic bivalve with doubly uniparental inheritance (Bivalvia: Unionida).</title>
        <authorList>
            <person name="Smith C.H."/>
        </authorList>
    </citation>
    <scope>NUCLEOTIDE SEQUENCE</scope>
    <source>
        <strain evidence="2">CHS0354</strain>
        <tissue evidence="2">Mantle</tissue>
    </source>
</reference>
<reference evidence="2" key="3">
    <citation type="submission" date="2023-05" db="EMBL/GenBank/DDBJ databases">
        <authorList>
            <person name="Smith C.H."/>
        </authorList>
    </citation>
    <scope>NUCLEOTIDE SEQUENCE</scope>
    <source>
        <strain evidence="2">CHS0354</strain>
        <tissue evidence="2">Mantle</tissue>
    </source>
</reference>
<evidence type="ECO:0000313" key="3">
    <source>
        <dbReference type="Proteomes" id="UP001195483"/>
    </source>
</evidence>
<dbReference type="Gene3D" id="3.40.140.10">
    <property type="entry name" value="Cytidine Deaminase, domain 2"/>
    <property type="match status" value="1"/>
</dbReference>
<gene>
    <name evidence="2" type="ORF">CHS0354_036305</name>
</gene>
<dbReference type="InterPro" id="IPR013158">
    <property type="entry name" value="AID"/>
</dbReference>
<reference evidence="2" key="1">
    <citation type="journal article" date="2021" name="Genome Biol. Evol.">
        <title>A High-Quality Reference Genome for a Parasitic Bivalve with Doubly Uniparental Inheritance (Bivalvia: Unionida).</title>
        <authorList>
            <person name="Smith C.H."/>
        </authorList>
    </citation>
    <scope>NUCLEOTIDE SEQUENCE</scope>
    <source>
        <strain evidence="2">CHS0354</strain>
    </source>
</reference>
<protein>
    <recommendedName>
        <fullName evidence="1">Activation-induced cytidine deaminase AID domain-containing protein</fullName>
    </recommendedName>
</protein>
<dbReference type="GO" id="GO:0008270">
    <property type="term" value="F:zinc ion binding"/>
    <property type="evidence" value="ECO:0007669"/>
    <property type="project" value="InterPro"/>
</dbReference>
<sequence>MATNLCCTRLALKDAGRNKGKAIFKEIKFTIRQKMFSDDELTSCFNIHLKYRDDDGKYWNQLKKLESAPKEISEWPRKTILHFSMIVATQEYWTVELRQRPRAWEYWTGEVPQEIQAWAYQPERMMHRQQFLGYQSKDLLHRSLVGGYQEKMFMLASQPWEYQARVVQRRQAFGYQAGDIMHWPHGKGNKPEECMQRMQIALNCNEISLFPSGTYFPSLKGKFRSKQSRGANMQENHAEHLLIDKLYVYFSVLEKELKILRDINGHFLKVKLELTQNYSPCKDCVAKIIEFQSICRNRYQCDIDISLTFATFYQFYKFHRFDYGVIFEDYRNKEGLVSLQKSGVQLNLIDDRLREKIKTLLVEKYKVPEETMKTWLQERKLWDEFYMRKIKNESNIFLSPFIPNFSQYSLFQ</sequence>